<comment type="similarity">
    <text evidence="5">Belongs to the FMN-dependent alpha-hydroxy acid dehydrogenase family.</text>
</comment>
<feature type="binding site" evidence="7">
    <location>
        <position position="167"/>
    </location>
    <ligand>
        <name>glyoxylate</name>
        <dbReference type="ChEBI" id="CHEBI:36655"/>
    </ligand>
</feature>
<evidence type="ECO:0000256" key="4">
    <source>
        <dbReference type="ARBA" id="ARBA00023002"/>
    </source>
</evidence>
<feature type="active site" description="Proton acceptor" evidence="6">
    <location>
        <position position="307"/>
    </location>
</feature>
<keyword evidence="2 7" id="KW-0285">Flavoprotein</keyword>
<dbReference type="AlphaFoldDB" id="A0AAW6LVH3"/>
<feature type="binding site" evidence="7">
    <location>
        <position position="202"/>
    </location>
    <ligand>
        <name>glyoxylate</name>
        <dbReference type="ChEBI" id="CHEBI:36655"/>
    </ligand>
</feature>
<dbReference type="InterPro" id="IPR037396">
    <property type="entry name" value="FMN_HAD"/>
</dbReference>
<accession>A0AAW6LVH3</accession>
<comment type="cofactor">
    <cofactor evidence="1">
        <name>FMN</name>
        <dbReference type="ChEBI" id="CHEBI:58210"/>
    </cofactor>
</comment>
<name>A0AAW6LVH3_RHOSG</name>
<dbReference type="PANTHER" id="PTHR10578">
    <property type="entry name" value="S -2-HYDROXY-ACID OXIDASE-RELATED"/>
    <property type="match status" value="1"/>
</dbReference>
<evidence type="ECO:0000313" key="9">
    <source>
        <dbReference type="EMBL" id="MDE8649888.1"/>
    </source>
</evidence>
<feature type="binding site" evidence="7">
    <location>
        <position position="165"/>
    </location>
    <ligand>
        <name>FMN</name>
        <dbReference type="ChEBI" id="CHEBI:58210"/>
    </ligand>
</feature>
<protein>
    <submittedName>
        <fullName evidence="9">Alpha-hydroxy acid oxidase</fullName>
    </submittedName>
</protein>
<dbReference type="PROSITE" id="PS51349">
    <property type="entry name" value="FMN_HYDROXY_ACID_DH_2"/>
    <property type="match status" value="1"/>
</dbReference>
<dbReference type="GO" id="GO:0016614">
    <property type="term" value="F:oxidoreductase activity, acting on CH-OH group of donors"/>
    <property type="evidence" value="ECO:0007669"/>
    <property type="project" value="UniProtKB-ARBA"/>
</dbReference>
<dbReference type="PANTHER" id="PTHR10578:SF107">
    <property type="entry name" value="2-HYDROXYACID OXIDASE 1"/>
    <property type="match status" value="1"/>
</dbReference>
<dbReference type="InterPro" id="IPR013785">
    <property type="entry name" value="Aldolase_TIM"/>
</dbReference>
<feature type="binding site" evidence="7">
    <location>
        <position position="283"/>
    </location>
    <ligand>
        <name>FMN</name>
        <dbReference type="ChEBI" id="CHEBI:58210"/>
    </ligand>
</feature>
<dbReference type="Pfam" id="PF01070">
    <property type="entry name" value="FMN_dh"/>
    <property type="match status" value="1"/>
</dbReference>
<dbReference type="FunFam" id="3.20.20.70:FF:000029">
    <property type="entry name" value="L-lactate dehydrogenase"/>
    <property type="match status" value="1"/>
</dbReference>
<dbReference type="GO" id="GO:0010181">
    <property type="term" value="F:FMN binding"/>
    <property type="evidence" value="ECO:0007669"/>
    <property type="project" value="InterPro"/>
</dbReference>
<dbReference type="RefSeq" id="WP_275233056.1">
    <property type="nucleotide sequence ID" value="NZ_JARDXE010000035.1"/>
</dbReference>
<dbReference type="PIRSF" id="PIRSF000138">
    <property type="entry name" value="Al-hdrx_acd_dh"/>
    <property type="match status" value="1"/>
</dbReference>
<dbReference type="Proteomes" id="UP001217325">
    <property type="component" value="Unassembled WGS sequence"/>
</dbReference>
<feature type="binding site" evidence="7">
    <location>
        <begin position="114"/>
        <end position="116"/>
    </location>
    <ligand>
        <name>FMN</name>
        <dbReference type="ChEBI" id="CHEBI:58210"/>
    </ligand>
</feature>
<feature type="binding site" evidence="7">
    <location>
        <position position="61"/>
    </location>
    <ligand>
        <name>glyoxylate</name>
        <dbReference type="ChEBI" id="CHEBI:36655"/>
    </ligand>
</feature>
<organism evidence="9 10">
    <name type="scientific">Rhodococcus qingshengii</name>
    <dbReference type="NCBI Taxonomy" id="334542"/>
    <lineage>
        <taxon>Bacteria</taxon>
        <taxon>Bacillati</taxon>
        <taxon>Actinomycetota</taxon>
        <taxon>Actinomycetes</taxon>
        <taxon>Mycobacteriales</taxon>
        <taxon>Nocardiaceae</taxon>
        <taxon>Rhodococcus</taxon>
        <taxon>Rhodococcus erythropolis group</taxon>
    </lineage>
</organism>
<evidence type="ECO:0000256" key="5">
    <source>
        <dbReference type="ARBA" id="ARBA00024042"/>
    </source>
</evidence>
<dbReference type="EMBL" id="JARDXE010000035">
    <property type="protein sequence ID" value="MDE8649888.1"/>
    <property type="molecule type" value="Genomic_DNA"/>
</dbReference>
<sequence>MFGASTWTQGRQLPRWSELQPLIARRPFIADSIDRRLARAHTIDDLRTMARRRVPRPVFDYVDGAADDEISINRSRNAFRGIAFHPNALRDVSKVDTSTELLGERLAFPLVLAPTGFTRLMHHEGESAVAHAAADATLAYCLSTMGTTSIEDLAAQSPVGRRWFQLYLWKDRDASLALIDRAIEANYEALVLTIDTPVAGARMRDVRNGLTIPPTLTPRTIAAISTRPSWWFNLLTTGPLEFASLSSWDGTVAELVNQMFDPSVGVDDLRWLRAHWPGKLVVKGIQNRQDATLVVENGADAVVVSNHGGRQLDRAVTPLQLLPQVVEAVGGDAEIIIDSGIMSGADIVAAVSLGATAAMVGRAYLYGLMAGGERGVGRALKILNTEVVRTMQLLGVTRIADLDPDLVSLTHD</sequence>
<proteinExistence type="inferred from homology"/>
<evidence type="ECO:0000256" key="1">
    <source>
        <dbReference type="ARBA" id="ARBA00001917"/>
    </source>
</evidence>
<evidence type="ECO:0000256" key="2">
    <source>
        <dbReference type="ARBA" id="ARBA00022630"/>
    </source>
</evidence>
<evidence type="ECO:0000259" key="8">
    <source>
        <dbReference type="PROSITE" id="PS51349"/>
    </source>
</evidence>
<evidence type="ECO:0000313" key="10">
    <source>
        <dbReference type="Proteomes" id="UP001217325"/>
    </source>
</evidence>
<dbReference type="InterPro" id="IPR000262">
    <property type="entry name" value="FMN-dep_DH"/>
</dbReference>
<feature type="binding site" evidence="7">
    <location>
        <position position="143"/>
    </location>
    <ligand>
        <name>FMN</name>
        <dbReference type="ChEBI" id="CHEBI:58210"/>
    </ligand>
</feature>
<feature type="binding site" evidence="7">
    <location>
        <position position="193"/>
    </location>
    <ligand>
        <name>FMN</name>
        <dbReference type="ChEBI" id="CHEBI:58210"/>
    </ligand>
</feature>
<comment type="caution">
    <text evidence="9">The sequence shown here is derived from an EMBL/GenBank/DDBJ whole genome shotgun (WGS) entry which is preliminary data.</text>
</comment>
<feature type="domain" description="FMN hydroxy acid dehydrogenase" evidence="8">
    <location>
        <begin position="35"/>
        <end position="412"/>
    </location>
</feature>
<gene>
    <name evidence="9" type="ORF">PXH69_33515</name>
</gene>
<dbReference type="SUPFAM" id="SSF51395">
    <property type="entry name" value="FMN-linked oxidoreductases"/>
    <property type="match status" value="1"/>
</dbReference>
<feature type="binding site" evidence="7">
    <location>
        <position position="305"/>
    </location>
    <ligand>
        <name>FMN</name>
        <dbReference type="ChEBI" id="CHEBI:58210"/>
    </ligand>
</feature>
<reference evidence="9" key="1">
    <citation type="submission" date="2023-02" db="EMBL/GenBank/DDBJ databases">
        <title>A novel hydrolase synthesized by Rhodococcus erythropolis HQ is responsible for the detoxification of Zearalenone.</title>
        <authorList>
            <person name="Hu J."/>
            <person name="Xu J."/>
        </authorList>
    </citation>
    <scope>NUCLEOTIDE SEQUENCE</scope>
    <source>
        <strain evidence="9">HQ</strain>
    </source>
</reference>
<dbReference type="PROSITE" id="PS00557">
    <property type="entry name" value="FMN_HYDROXY_ACID_DH_1"/>
    <property type="match status" value="1"/>
</dbReference>
<feature type="binding site" evidence="7">
    <location>
        <begin position="361"/>
        <end position="362"/>
    </location>
    <ligand>
        <name>FMN</name>
        <dbReference type="ChEBI" id="CHEBI:58210"/>
    </ligand>
</feature>
<keyword evidence="4" id="KW-0560">Oxidoreductase</keyword>
<dbReference type="InterPro" id="IPR012133">
    <property type="entry name" value="Alpha-hydoxy_acid_DH_FMN"/>
</dbReference>
<keyword evidence="3 7" id="KW-0288">FMN</keyword>
<feature type="binding site" evidence="7">
    <location>
        <position position="307"/>
    </location>
    <ligand>
        <name>glyoxylate</name>
        <dbReference type="ChEBI" id="CHEBI:36655"/>
    </ligand>
</feature>
<dbReference type="Gene3D" id="3.20.20.70">
    <property type="entry name" value="Aldolase class I"/>
    <property type="match status" value="1"/>
</dbReference>
<evidence type="ECO:0000256" key="7">
    <source>
        <dbReference type="PIRSR" id="PIRSR000138-2"/>
    </source>
</evidence>
<dbReference type="CDD" id="cd02809">
    <property type="entry name" value="alpha_hydroxyacid_oxid_FMN"/>
    <property type="match status" value="1"/>
</dbReference>
<evidence type="ECO:0000256" key="6">
    <source>
        <dbReference type="PIRSR" id="PIRSR000138-1"/>
    </source>
</evidence>
<evidence type="ECO:0000256" key="3">
    <source>
        <dbReference type="ARBA" id="ARBA00022643"/>
    </source>
</evidence>
<dbReference type="InterPro" id="IPR008259">
    <property type="entry name" value="FMN_hydac_DH_AS"/>
</dbReference>
<feature type="binding site" evidence="7">
    <location>
        <position position="310"/>
    </location>
    <ligand>
        <name>glyoxylate</name>
        <dbReference type="ChEBI" id="CHEBI:36655"/>
    </ligand>
</feature>